<dbReference type="InterPro" id="IPR023582">
    <property type="entry name" value="Impact"/>
</dbReference>
<dbReference type="NCBIfam" id="TIGR00257">
    <property type="entry name" value="IMPACT_YIGZ"/>
    <property type="match status" value="1"/>
</dbReference>
<dbReference type="PANTHER" id="PTHR16301">
    <property type="entry name" value="IMPACT-RELATED"/>
    <property type="match status" value="1"/>
</dbReference>
<dbReference type="InterPro" id="IPR036956">
    <property type="entry name" value="Impact_N_sf"/>
</dbReference>
<dbReference type="Pfam" id="PF09186">
    <property type="entry name" value="DUF1949"/>
    <property type="match status" value="1"/>
</dbReference>
<sequence>MDDGMPQRYTTVARRGTHETEVKGSRFICALAPADTERAAQEFVREIRALHPNATHNCAAYVIGADGRIQRSDDDGEPGGTAGTPMLQMLMRRGVRDVAAVVTRYFGGTLLGAGGLVRAYGGAVGKALDAVGTVTRERMLLAEVEVDHQRAGRLENDLRASGRPVRAVHYGARGVRIEVELPSAEAGAFGTWLADTTAGAATLRMAGTEYTAT</sequence>
<evidence type="ECO:0000259" key="3">
    <source>
        <dbReference type="Pfam" id="PF09186"/>
    </source>
</evidence>
<evidence type="ECO:0000256" key="1">
    <source>
        <dbReference type="ARBA" id="ARBA00007665"/>
    </source>
</evidence>
<name>A0ABP5YF09_9ACTN</name>
<dbReference type="EMBL" id="BAAATA010000006">
    <property type="protein sequence ID" value="GAA2479214.1"/>
    <property type="molecule type" value="Genomic_DNA"/>
</dbReference>
<feature type="domain" description="Impact N-terminal" evidence="2">
    <location>
        <begin position="23"/>
        <end position="128"/>
    </location>
</feature>
<evidence type="ECO:0000259" key="2">
    <source>
        <dbReference type="Pfam" id="PF01205"/>
    </source>
</evidence>
<comment type="similarity">
    <text evidence="1">Belongs to the IMPACT family.</text>
</comment>
<dbReference type="Proteomes" id="UP001501358">
    <property type="component" value="Unassembled WGS sequence"/>
</dbReference>
<dbReference type="InterPro" id="IPR015269">
    <property type="entry name" value="UPF0029_Impact_C"/>
</dbReference>
<dbReference type="PROSITE" id="PS00910">
    <property type="entry name" value="UPF0029"/>
    <property type="match status" value="1"/>
</dbReference>
<comment type="caution">
    <text evidence="4">The sequence shown here is derived from an EMBL/GenBank/DDBJ whole genome shotgun (WGS) entry which is preliminary data.</text>
</comment>
<dbReference type="SUPFAM" id="SSF54211">
    <property type="entry name" value="Ribosomal protein S5 domain 2-like"/>
    <property type="match status" value="1"/>
</dbReference>
<dbReference type="InterPro" id="IPR020569">
    <property type="entry name" value="UPF0029_Impact_CS"/>
</dbReference>
<dbReference type="PANTHER" id="PTHR16301:SF20">
    <property type="entry name" value="IMPACT FAMILY MEMBER YIGZ"/>
    <property type="match status" value="1"/>
</dbReference>
<proteinExistence type="inferred from homology"/>
<dbReference type="InterPro" id="IPR020568">
    <property type="entry name" value="Ribosomal_Su5_D2-typ_SF"/>
</dbReference>
<dbReference type="Gene3D" id="3.30.70.240">
    <property type="match status" value="1"/>
</dbReference>
<dbReference type="InterPro" id="IPR001498">
    <property type="entry name" value="Impact_N"/>
</dbReference>
<dbReference type="Pfam" id="PF01205">
    <property type="entry name" value="Impact_N"/>
    <property type="match status" value="1"/>
</dbReference>
<feature type="domain" description="UPF0029" evidence="3">
    <location>
        <begin position="144"/>
        <end position="199"/>
    </location>
</feature>
<dbReference type="Gene3D" id="3.30.230.30">
    <property type="entry name" value="Impact, N-terminal domain"/>
    <property type="match status" value="1"/>
</dbReference>
<dbReference type="InterPro" id="IPR015796">
    <property type="entry name" value="Impact_YigZ-like"/>
</dbReference>
<organism evidence="4 5">
    <name type="scientific">Streptomyces thermolineatus</name>
    <dbReference type="NCBI Taxonomy" id="44033"/>
    <lineage>
        <taxon>Bacteria</taxon>
        <taxon>Bacillati</taxon>
        <taxon>Actinomycetota</taxon>
        <taxon>Actinomycetes</taxon>
        <taxon>Kitasatosporales</taxon>
        <taxon>Streptomycetaceae</taxon>
        <taxon>Streptomyces</taxon>
    </lineage>
</organism>
<evidence type="ECO:0000313" key="4">
    <source>
        <dbReference type="EMBL" id="GAA2479214.1"/>
    </source>
</evidence>
<reference evidence="5" key="1">
    <citation type="journal article" date="2019" name="Int. J. Syst. Evol. Microbiol.">
        <title>The Global Catalogue of Microorganisms (GCM) 10K type strain sequencing project: providing services to taxonomists for standard genome sequencing and annotation.</title>
        <authorList>
            <consortium name="The Broad Institute Genomics Platform"/>
            <consortium name="The Broad Institute Genome Sequencing Center for Infectious Disease"/>
            <person name="Wu L."/>
            <person name="Ma J."/>
        </authorList>
    </citation>
    <scope>NUCLEOTIDE SEQUENCE [LARGE SCALE GENOMIC DNA]</scope>
    <source>
        <strain evidence="5">JCM 6307</strain>
    </source>
</reference>
<accession>A0ABP5YF09</accession>
<dbReference type="SUPFAM" id="SSF54980">
    <property type="entry name" value="EF-G C-terminal domain-like"/>
    <property type="match status" value="1"/>
</dbReference>
<protein>
    <submittedName>
        <fullName evidence="4">YigZ family protein</fullName>
    </submittedName>
</protein>
<dbReference type="InterPro" id="IPR035647">
    <property type="entry name" value="EFG_III/V"/>
</dbReference>
<evidence type="ECO:0000313" key="5">
    <source>
        <dbReference type="Proteomes" id="UP001501358"/>
    </source>
</evidence>
<gene>
    <name evidence="4" type="ORF">GCM10010406_14240</name>
</gene>
<keyword evidence="5" id="KW-1185">Reference proteome</keyword>